<dbReference type="AlphaFoldDB" id="A0AAV7EIG1"/>
<feature type="compositionally biased region" description="Pro residues" evidence="1">
    <location>
        <begin position="28"/>
        <end position="39"/>
    </location>
</feature>
<accession>A0AAV7EIG1</accession>
<evidence type="ECO:0000256" key="1">
    <source>
        <dbReference type="SAM" id="MobiDB-lite"/>
    </source>
</evidence>
<proteinExistence type="predicted"/>
<keyword evidence="3" id="KW-1185">Reference proteome</keyword>
<evidence type="ECO:0000313" key="3">
    <source>
        <dbReference type="Proteomes" id="UP000825729"/>
    </source>
</evidence>
<sequence length="172" mass="19264">MKKHAEEIKKKTRLPFRSSTGNNSNRFAPPPPRNPPRPSRFPSKQNFPERVLHKHLANLLPRRDQEHPAQQIHGSKVLKPRVLQTLPKMAKDFSVGPYHDTIRTRNLTCFFASAGGKSRNSAGSRVSNGRNRSAHEVETAFLVLPYQSGSSALSRVPEILSRQLSVGNTGRN</sequence>
<organism evidence="2 3">
    <name type="scientific">Aristolochia fimbriata</name>
    <name type="common">White veined hardy Dutchman's pipe vine</name>
    <dbReference type="NCBI Taxonomy" id="158543"/>
    <lineage>
        <taxon>Eukaryota</taxon>
        <taxon>Viridiplantae</taxon>
        <taxon>Streptophyta</taxon>
        <taxon>Embryophyta</taxon>
        <taxon>Tracheophyta</taxon>
        <taxon>Spermatophyta</taxon>
        <taxon>Magnoliopsida</taxon>
        <taxon>Magnoliidae</taxon>
        <taxon>Piperales</taxon>
        <taxon>Aristolochiaceae</taxon>
        <taxon>Aristolochia</taxon>
    </lineage>
</organism>
<protein>
    <submittedName>
        <fullName evidence="2">Uncharacterized protein</fullName>
    </submittedName>
</protein>
<comment type="caution">
    <text evidence="2">The sequence shown here is derived from an EMBL/GenBank/DDBJ whole genome shotgun (WGS) entry which is preliminary data.</text>
</comment>
<dbReference type="EMBL" id="JAINDJ010000005">
    <property type="protein sequence ID" value="KAG9448104.1"/>
    <property type="molecule type" value="Genomic_DNA"/>
</dbReference>
<feature type="region of interest" description="Disordered" evidence="1">
    <location>
        <begin position="1"/>
        <end position="46"/>
    </location>
</feature>
<reference evidence="2 3" key="1">
    <citation type="submission" date="2021-07" db="EMBL/GenBank/DDBJ databases">
        <title>The Aristolochia fimbriata genome: insights into angiosperm evolution, floral development and chemical biosynthesis.</title>
        <authorList>
            <person name="Jiao Y."/>
        </authorList>
    </citation>
    <scope>NUCLEOTIDE SEQUENCE [LARGE SCALE GENOMIC DNA]</scope>
    <source>
        <strain evidence="2">IBCAS-2021</strain>
        <tissue evidence="2">Leaf</tissue>
    </source>
</reference>
<evidence type="ECO:0000313" key="2">
    <source>
        <dbReference type="EMBL" id="KAG9448104.1"/>
    </source>
</evidence>
<gene>
    <name evidence="2" type="ORF">H6P81_014232</name>
</gene>
<name>A0AAV7EIG1_ARIFI</name>
<dbReference type="Proteomes" id="UP000825729">
    <property type="component" value="Unassembled WGS sequence"/>
</dbReference>